<name>A0A840IHB1_9ACTN</name>
<feature type="compositionally biased region" description="Basic residues" evidence="1">
    <location>
        <begin position="79"/>
        <end position="89"/>
    </location>
</feature>
<accession>A0A840IHB1</accession>
<feature type="region of interest" description="Disordered" evidence="1">
    <location>
        <begin position="190"/>
        <end position="230"/>
    </location>
</feature>
<feature type="compositionally biased region" description="Basic and acidic residues" evidence="1">
    <location>
        <begin position="96"/>
        <end position="117"/>
    </location>
</feature>
<dbReference type="EMBL" id="JACHNU010000004">
    <property type="protein sequence ID" value="MBB4663454.1"/>
    <property type="molecule type" value="Genomic_DNA"/>
</dbReference>
<reference evidence="2 3" key="1">
    <citation type="submission" date="2020-08" db="EMBL/GenBank/DDBJ databases">
        <title>Genomic Encyclopedia of Archaeal and Bacterial Type Strains, Phase II (KMG-II): from individual species to whole genera.</title>
        <authorList>
            <person name="Goeker M."/>
        </authorList>
    </citation>
    <scope>NUCLEOTIDE SEQUENCE [LARGE SCALE GENOMIC DNA]</scope>
    <source>
        <strain evidence="2 3">DSM 23288</strain>
    </source>
</reference>
<comment type="caution">
    <text evidence="2">The sequence shown here is derived from an EMBL/GenBank/DDBJ whole genome shotgun (WGS) entry which is preliminary data.</text>
</comment>
<organism evidence="2 3">
    <name type="scientific">Conexibacter arvalis</name>
    <dbReference type="NCBI Taxonomy" id="912552"/>
    <lineage>
        <taxon>Bacteria</taxon>
        <taxon>Bacillati</taxon>
        <taxon>Actinomycetota</taxon>
        <taxon>Thermoleophilia</taxon>
        <taxon>Solirubrobacterales</taxon>
        <taxon>Conexibacteraceae</taxon>
        <taxon>Conexibacter</taxon>
    </lineage>
</organism>
<evidence type="ECO:0000313" key="3">
    <source>
        <dbReference type="Proteomes" id="UP000585272"/>
    </source>
</evidence>
<sequence>MNRSTRSQPKAPSEFVVHIRSIIERRRLAPSVAAASGYHGQVSAELIMLRERGTRQRYQHNARLEWRDAHRERNGDVRRGRRSNPRRRSRAADLSVSHRDLADQRPHLRRTGADPRHGPKRMSPRVAGQRLPRRFGLLDCAATDDRPNSARGPETPGRRFACGRRWHSSYLPALTPQFRVPICQNTGRCSSQGRRALRGKGRDIAPRSGKGGPLLGGSRVPVGRPGGSPSRLATSAGMWALSCRRRRCVRGARVCGGFGSSGETGVDVLRIRVQPEPERVFRRE</sequence>
<dbReference type="AlphaFoldDB" id="A0A840IHB1"/>
<gene>
    <name evidence="2" type="ORF">BDZ31_003049</name>
</gene>
<dbReference type="Proteomes" id="UP000585272">
    <property type="component" value="Unassembled WGS sequence"/>
</dbReference>
<keyword evidence="3" id="KW-1185">Reference proteome</keyword>
<feature type="region of interest" description="Disordered" evidence="1">
    <location>
        <begin position="74"/>
        <end position="133"/>
    </location>
</feature>
<protein>
    <submittedName>
        <fullName evidence="2">Uncharacterized protein</fullName>
    </submittedName>
</protein>
<proteinExistence type="predicted"/>
<evidence type="ECO:0000256" key="1">
    <source>
        <dbReference type="SAM" id="MobiDB-lite"/>
    </source>
</evidence>
<evidence type="ECO:0000313" key="2">
    <source>
        <dbReference type="EMBL" id="MBB4663454.1"/>
    </source>
</evidence>
<feature type="compositionally biased region" description="Low complexity" evidence="1">
    <location>
        <begin position="216"/>
        <end position="230"/>
    </location>
</feature>